<evidence type="ECO:0000256" key="1">
    <source>
        <dbReference type="SAM" id="Coils"/>
    </source>
</evidence>
<feature type="compositionally biased region" description="Basic residues" evidence="2">
    <location>
        <begin position="849"/>
        <end position="860"/>
    </location>
</feature>
<feature type="compositionally biased region" description="Acidic residues" evidence="2">
    <location>
        <begin position="255"/>
        <end position="272"/>
    </location>
</feature>
<feature type="compositionally biased region" description="Basic residues" evidence="2">
    <location>
        <begin position="1287"/>
        <end position="1302"/>
    </location>
</feature>
<feature type="region of interest" description="Disordered" evidence="2">
    <location>
        <begin position="1217"/>
        <end position="1251"/>
    </location>
</feature>
<keyword evidence="5" id="KW-1185">Reference proteome</keyword>
<feature type="region of interest" description="Disordered" evidence="2">
    <location>
        <begin position="296"/>
        <end position="395"/>
    </location>
</feature>
<feature type="compositionally biased region" description="Acidic residues" evidence="2">
    <location>
        <begin position="1372"/>
        <end position="1382"/>
    </location>
</feature>
<feature type="compositionally biased region" description="Basic residues" evidence="2">
    <location>
        <begin position="556"/>
        <end position="566"/>
    </location>
</feature>
<feature type="non-terminal residue" evidence="3">
    <location>
        <position position="1"/>
    </location>
</feature>
<keyword evidence="1" id="KW-0175">Coiled coil</keyword>
<feature type="region of interest" description="Disordered" evidence="2">
    <location>
        <begin position="933"/>
        <end position="1161"/>
    </location>
</feature>
<feature type="compositionally biased region" description="Basic and acidic residues" evidence="2">
    <location>
        <begin position="1383"/>
        <end position="1424"/>
    </location>
</feature>
<feature type="compositionally biased region" description="Polar residues" evidence="2">
    <location>
        <begin position="933"/>
        <end position="944"/>
    </location>
</feature>
<accession>A0A9P1CSY5</accession>
<feature type="compositionally biased region" description="Low complexity" evidence="2">
    <location>
        <begin position="954"/>
        <end position="969"/>
    </location>
</feature>
<feature type="compositionally biased region" description="Basic and acidic residues" evidence="2">
    <location>
        <begin position="353"/>
        <end position="381"/>
    </location>
</feature>
<evidence type="ECO:0000313" key="3">
    <source>
        <dbReference type="EMBL" id="CAI3996383.1"/>
    </source>
</evidence>
<feature type="compositionally biased region" description="Basic residues" evidence="2">
    <location>
        <begin position="606"/>
        <end position="630"/>
    </location>
</feature>
<organism evidence="3">
    <name type="scientific">Cladocopium goreaui</name>
    <dbReference type="NCBI Taxonomy" id="2562237"/>
    <lineage>
        <taxon>Eukaryota</taxon>
        <taxon>Sar</taxon>
        <taxon>Alveolata</taxon>
        <taxon>Dinophyceae</taxon>
        <taxon>Suessiales</taxon>
        <taxon>Symbiodiniaceae</taxon>
        <taxon>Cladocopium</taxon>
    </lineage>
</organism>
<evidence type="ECO:0000313" key="4">
    <source>
        <dbReference type="EMBL" id="CAL1149758.1"/>
    </source>
</evidence>
<reference evidence="3" key="1">
    <citation type="submission" date="2022-10" db="EMBL/GenBank/DDBJ databases">
        <authorList>
            <person name="Chen Y."/>
            <person name="Dougan E. K."/>
            <person name="Chan C."/>
            <person name="Rhodes N."/>
            <person name="Thang M."/>
        </authorList>
    </citation>
    <scope>NUCLEOTIDE SEQUENCE</scope>
</reference>
<feature type="compositionally biased region" description="Low complexity" evidence="2">
    <location>
        <begin position="861"/>
        <end position="877"/>
    </location>
</feature>
<evidence type="ECO:0000313" key="5">
    <source>
        <dbReference type="Proteomes" id="UP001152797"/>
    </source>
</evidence>
<feature type="compositionally biased region" description="Low complexity" evidence="2">
    <location>
        <begin position="1100"/>
        <end position="1111"/>
    </location>
</feature>
<feature type="region of interest" description="Disordered" evidence="2">
    <location>
        <begin position="849"/>
        <end position="921"/>
    </location>
</feature>
<feature type="region of interest" description="Disordered" evidence="2">
    <location>
        <begin position="1"/>
        <end position="35"/>
    </location>
</feature>
<feature type="compositionally biased region" description="Basic residues" evidence="2">
    <location>
        <begin position="970"/>
        <end position="988"/>
    </location>
</feature>
<feature type="compositionally biased region" description="Low complexity" evidence="2">
    <location>
        <begin position="327"/>
        <end position="338"/>
    </location>
</feature>
<feature type="compositionally biased region" description="Basic residues" evidence="2">
    <location>
        <begin position="1329"/>
        <end position="1362"/>
    </location>
</feature>
<feature type="compositionally biased region" description="Basic and acidic residues" evidence="2">
    <location>
        <begin position="1270"/>
        <end position="1285"/>
    </location>
</feature>
<feature type="compositionally biased region" description="Acidic residues" evidence="2">
    <location>
        <begin position="1308"/>
        <end position="1318"/>
    </location>
</feature>
<feature type="coiled-coil region" evidence="1">
    <location>
        <begin position="1460"/>
        <end position="1509"/>
    </location>
</feature>
<dbReference type="EMBL" id="CAMXCT030002201">
    <property type="protein sequence ID" value="CAL4783695.1"/>
    <property type="molecule type" value="Genomic_DNA"/>
</dbReference>
<feature type="compositionally biased region" description="Basic and acidic residues" evidence="2">
    <location>
        <begin position="1221"/>
        <end position="1247"/>
    </location>
</feature>
<feature type="compositionally biased region" description="Basic and acidic residues" evidence="2">
    <location>
        <begin position="311"/>
        <end position="326"/>
    </location>
</feature>
<sequence>VIYKRMGKRKRPVEGHNDASYGLSGDEDCERTEGASPFALPGKLQDFWKSLLEQDDEYIKERKRDIKKKTGSKVFSFVDLQKCDAISEAQVEREENYQFLLKYLSTFAGDLPTKYEVEESLVKICNEVHLNPHFTNKSQHEAWARNEAQMVRQMASHVTNLYQRTGHDKMRALKTIVHMRLQVKRRCTKKARKIETKDDAPDQPNAPNQQLGAPADLAQTVPMTESQVEAAMESLPDSQQACGDSVDLGQGDLTGDQEDEQGEEESLTDDEIVTPIICHDEAAYDLVKDDSVDAHYMDSQSHGNDAPPAIPKDDPKNIPKDVKAPSENEPAAPAASEPVPSPGVEEVLGSEDEGLKTKDKSKGKTEEKTTYQKGTFQDHKPICPLPDAAGEDDSLQAQIETSVAKLTEAMKGRDVQKNLLKAQAILRKSIREAKLEEEAEEDIDRQYKDEGDSDSGNEGKPPKKTKGKGRGRGRGGKHKVPNPDNTEPVSKKARTDKGGMPSHSLPKTLDVAAEVAAEIAEQNVADARQDKGDVPGEADQPEQSKDAKPKCSAAKTKAKHTRKRTKKEAEPEDAKEKDKTDPEENKEGPEAAQPKTPPPAGEAQTPKKKTPTKTPKKTPKMTPRAARKKRNQEANVQELRDKGPRLPYFNLPDDVATKKCNPQVGFGNQGGWLGPSEGRCIGRRVLGWWLCSSDFVTRLHICDYVAQITDPSSPNAKRVGDKDFKASFPQVNNVMWQLSQLQGFLRLVQMALRVVEDGVAHGGPPCSSFIWLNRGTSKRSAARPMGDQLEPTVSHAGDLRRNLYGDDLATFDLVHGALDKAKSLQWWSAAKLGDVQSFLRRSWHHNILSRKAGPQKKRQTAAKAPAAAESPTSEASTVPGTDEQARAMAIQKYQQAQREESARQLQEQQQKEAQPKRLPATPCLRRVMSMSILQQPASGTQSPNEPMDTRTNDNNNSQAAQAKSASTTKQQKKIQKKNKQQKKKKNACKKGNGNTPQQQLTVQAPPANTPEQQANKSLDPHDQGQKQVQPEQTVKQQEPTTVAPDPPLAPPSPAQSEQAKAHSQAQATAVKAMLNRAQTADLGHSAPPAPSAPALPAPATPSSTATPMPTSDLAKDPLMKKKKGTVVRNKDAHNRRMRFYRSLESSSSPDEIQDMAENARTGGNKRQKLAVLFEEWVNCSEDWQQSSFVIRMKQRTTERQKGGRRWMTKADIVSKYAPGRTESEAKSIAEEIVAHKEQTPDAKRPHPDAPLNSEMTLYLVWDEQFESTEHDSVVEQLFRQKDSSAKKASKGKGSKESKKRKASSSPENSEDSSEDSDRDDSSSSSSSTKRNKKQHDKKKKRKNTKNKKTKKGKTAKKDKGKKNKSESVSDVSDSEDKDPEAEEKEREKAAEKERKRAEAEAKKEAKRIETEQKKAANKEQNRKKGLVKKEVAALDAAIGDSSRREANASTLSVNLRDAVIQDLQAHRNKLMTKRGELQAALDFGKVSDMEDLAAQAKALVTDYNRAKKATSMGDGEVKALQVKSNCDGLAFVAQSAIDDVAAGDPWQAMDASGWTPWNTRGFQCQEGREGRGEWKEIFSPLDPSAGLIFWKESIPLNLAFQAKYPSCSIDGGPLPPGQAARAGQNVVEGGRKFAITEVVKKDGSLMMTAKAYNGRCILEWLHDAMRRAIANRSFSDERTPLAYLSPQQAQDFHAAAQTYIDAHIELTRLSCLIGGKPHWIIRPKIHVPWPLQSLGHQSSQDKGPMAELMNFEMKGPLLLRLLATWPNWQDLKVKCHVSTACALAVVKKS</sequence>
<feature type="compositionally biased region" description="Pro residues" evidence="2">
    <location>
        <begin position="1044"/>
        <end position="1053"/>
    </location>
</feature>
<feature type="compositionally biased region" description="Basic residues" evidence="2">
    <location>
        <begin position="462"/>
        <end position="480"/>
    </location>
</feature>
<dbReference type="EMBL" id="CAMXCT020002201">
    <property type="protein sequence ID" value="CAL1149758.1"/>
    <property type="molecule type" value="Genomic_DNA"/>
</dbReference>
<feature type="non-terminal residue" evidence="3">
    <location>
        <position position="1789"/>
    </location>
</feature>
<reference evidence="4" key="2">
    <citation type="submission" date="2024-04" db="EMBL/GenBank/DDBJ databases">
        <authorList>
            <person name="Chen Y."/>
            <person name="Shah S."/>
            <person name="Dougan E. K."/>
            <person name="Thang M."/>
            <person name="Chan C."/>
        </authorList>
    </citation>
    <scope>NUCLEOTIDE SEQUENCE [LARGE SCALE GENOMIC DNA]</scope>
</reference>
<feature type="region of interest" description="Disordered" evidence="2">
    <location>
        <begin position="429"/>
        <end position="636"/>
    </location>
</feature>
<feature type="region of interest" description="Disordered" evidence="2">
    <location>
        <begin position="1270"/>
        <end position="1424"/>
    </location>
</feature>
<feature type="compositionally biased region" description="Polar residues" evidence="2">
    <location>
        <begin position="1025"/>
        <end position="1038"/>
    </location>
</feature>
<feature type="compositionally biased region" description="Low complexity" evidence="2">
    <location>
        <begin position="511"/>
        <end position="525"/>
    </location>
</feature>
<dbReference type="Proteomes" id="UP001152797">
    <property type="component" value="Unassembled WGS sequence"/>
</dbReference>
<name>A0A9P1CSY5_9DINO</name>
<feature type="region of interest" description="Disordered" evidence="2">
    <location>
        <begin position="187"/>
        <end position="274"/>
    </location>
</feature>
<comment type="caution">
    <text evidence="3">The sequence shown here is derived from an EMBL/GenBank/DDBJ whole genome shotgun (WGS) entry which is preliminary data.</text>
</comment>
<feature type="compositionally biased region" description="Pro residues" evidence="2">
    <location>
        <begin position="1087"/>
        <end position="1099"/>
    </location>
</feature>
<protein>
    <submittedName>
        <fullName evidence="3">Uncharacterized protein</fullName>
    </submittedName>
</protein>
<gene>
    <name evidence="3" type="ORF">C1SCF055_LOCUS22867</name>
</gene>
<feature type="compositionally biased region" description="Basic and acidic residues" evidence="2">
    <location>
        <begin position="567"/>
        <end position="589"/>
    </location>
</feature>
<evidence type="ECO:0000256" key="2">
    <source>
        <dbReference type="SAM" id="MobiDB-lite"/>
    </source>
</evidence>
<feature type="compositionally biased region" description="Basic residues" evidence="2">
    <location>
        <begin position="1"/>
        <end position="11"/>
    </location>
</feature>
<dbReference type="EMBL" id="CAMXCT010002201">
    <property type="protein sequence ID" value="CAI3996383.1"/>
    <property type="molecule type" value="Genomic_DNA"/>
</dbReference>
<proteinExistence type="predicted"/>